<dbReference type="VEuPathDB" id="ToxoDB:BESB_075130"/>
<feature type="compositionally biased region" description="Low complexity" evidence="1">
    <location>
        <begin position="153"/>
        <end position="167"/>
    </location>
</feature>
<sequence length="556" mass="60084">MATALSSRAAPPQGLQGHLPLPAQLSSLRAFSSLSAPSRRLSSRYFCALASLQQPSASASAPRGPFPAGRAPSAPRRQTQAATKSGSLSAGSLAAAGSRASSFVSSSFAAASRLFAASSPPSCSSPAACAPATRMPPLSREVLRRESERRRAAASLPSPSRFPVPAASSPPPSAPLSLSAFCFASRAFSQSVGAQASGADEDARREEKSYVSKNFKAALVRMQWPAMRQEMIRFFEAQNAIAFEKVAKPHPAARSAAAPASASASPSAAAAGRRMDANAERELEAEAAEKARAEEDKRGKMSFAEMVVGSARSSCGILGKGRSSAVTVECRRWERFVRKEDIQRAGYVPCVVEKYGVERRLAIERRAIEALAFEEAHGHLSHLFQARLFRLRIGSIIEECIATFVQADAVARRLYFVKFERHVPGKISEVDVPTTMVGLLACPAYQKGYHVELVMPTIRCQCVGEDIPPPFFIDVSRLHYAPPYTAVTLQDLQHLLPQDGSARFHPAYTPSKQEVVWAYEVGTLPDAPLPTEYVDPNFVNRRGQKMDVAFRPHFPN</sequence>
<feature type="region of interest" description="Disordered" evidence="1">
    <location>
        <begin position="254"/>
        <end position="296"/>
    </location>
</feature>
<dbReference type="GO" id="GO:0006412">
    <property type="term" value="P:translation"/>
    <property type="evidence" value="ECO:0007669"/>
    <property type="project" value="InterPro"/>
</dbReference>
<dbReference type="PANTHER" id="PTHR33284:SF1">
    <property type="entry name" value="RIBOSOMAL PROTEIN L25_GLN-TRNA SYNTHETASE, ANTI-CODON-BINDING DOMAIN-CONTAINING PROTEIN"/>
    <property type="match status" value="1"/>
</dbReference>
<feature type="region of interest" description="Disordered" evidence="1">
    <location>
        <begin position="145"/>
        <end position="169"/>
    </location>
</feature>
<evidence type="ECO:0000256" key="1">
    <source>
        <dbReference type="SAM" id="MobiDB-lite"/>
    </source>
</evidence>
<keyword evidence="3" id="KW-1185">Reference proteome</keyword>
<dbReference type="SUPFAM" id="SSF50715">
    <property type="entry name" value="Ribosomal protein L25-like"/>
    <property type="match status" value="1"/>
</dbReference>
<dbReference type="RefSeq" id="XP_029218370.1">
    <property type="nucleotide sequence ID" value="XM_029365886.1"/>
</dbReference>
<organism evidence="2 3">
    <name type="scientific">Besnoitia besnoiti</name>
    <name type="common">Apicomplexan protozoan</name>
    <dbReference type="NCBI Taxonomy" id="94643"/>
    <lineage>
        <taxon>Eukaryota</taxon>
        <taxon>Sar</taxon>
        <taxon>Alveolata</taxon>
        <taxon>Apicomplexa</taxon>
        <taxon>Conoidasida</taxon>
        <taxon>Coccidia</taxon>
        <taxon>Eucoccidiorida</taxon>
        <taxon>Eimeriorina</taxon>
        <taxon>Sarcocystidae</taxon>
        <taxon>Besnoitia</taxon>
    </lineage>
</organism>
<dbReference type="InterPro" id="IPR011035">
    <property type="entry name" value="Ribosomal_bL25/Gln-tRNA_synth"/>
</dbReference>
<proteinExistence type="predicted"/>
<dbReference type="Proteomes" id="UP000224006">
    <property type="component" value="Unassembled WGS sequence"/>
</dbReference>
<name>A0A2A9MDK2_BESBE</name>
<feature type="compositionally biased region" description="Basic and acidic residues" evidence="1">
    <location>
        <begin position="273"/>
        <end position="296"/>
    </location>
</feature>
<dbReference type="GO" id="GO:0003735">
    <property type="term" value="F:structural constituent of ribosome"/>
    <property type="evidence" value="ECO:0007669"/>
    <property type="project" value="InterPro"/>
</dbReference>
<evidence type="ECO:0000313" key="3">
    <source>
        <dbReference type="Proteomes" id="UP000224006"/>
    </source>
</evidence>
<gene>
    <name evidence="2" type="ORF">BESB_075130</name>
</gene>
<accession>A0A2A9MDK2</accession>
<comment type="caution">
    <text evidence="2">The sequence shown here is derived from an EMBL/GenBank/DDBJ whole genome shotgun (WGS) entry which is preliminary data.</text>
</comment>
<dbReference type="OrthoDB" id="6752799at2759"/>
<dbReference type="KEGG" id="bbes:BESB_075130"/>
<protein>
    <submittedName>
        <fullName evidence="2">Ribosomal l25 family protein</fullName>
    </submittedName>
</protein>
<dbReference type="AlphaFoldDB" id="A0A2A9MDK2"/>
<dbReference type="EMBL" id="NWUJ01000007">
    <property type="protein sequence ID" value="PFH34361.1"/>
    <property type="molecule type" value="Genomic_DNA"/>
</dbReference>
<feature type="compositionally biased region" description="Low complexity" evidence="1">
    <location>
        <begin position="254"/>
        <end position="272"/>
    </location>
</feature>
<evidence type="ECO:0000313" key="2">
    <source>
        <dbReference type="EMBL" id="PFH34361.1"/>
    </source>
</evidence>
<dbReference type="GO" id="GO:0022625">
    <property type="term" value="C:cytosolic large ribosomal subunit"/>
    <property type="evidence" value="ECO:0007669"/>
    <property type="project" value="TreeGrafter"/>
</dbReference>
<dbReference type="GO" id="GO:0008097">
    <property type="term" value="F:5S rRNA binding"/>
    <property type="evidence" value="ECO:0007669"/>
    <property type="project" value="TreeGrafter"/>
</dbReference>
<dbReference type="InterPro" id="IPR020930">
    <property type="entry name" value="Ribosomal_uL5_bac-type"/>
</dbReference>
<feature type="region of interest" description="Disordered" evidence="1">
    <location>
        <begin position="55"/>
        <end position="88"/>
    </location>
</feature>
<dbReference type="GeneID" id="40312439"/>
<reference evidence="2 3" key="1">
    <citation type="submission" date="2017-09" db="EMBL/GenBank/DDBJ databases">
        <title>Genome sequencing of Besnoitia besnoiti strain Bb-Ger1.</title>
        <authorList>
            <person name="Schares G."/>
            <person name="Venepally P."/>
            <person name="Lorenzi H.A."/>
        </authorList>
    </citation>
    <scope>NUCLEOTIDE SEQUENCE [LARGE SCALE GENOMIC DNA]</scope>
    <source>
        <strain evidence="2 3">Bb-Ger1</strain>
    </source>
</reference>
<dbReference type="PANTHER" id="PTHR33284">
    <property type="entry name" value="RIBOSOMAL PROTEIN L25/GLN-TRNA SYNTHETASE, ANTI-CODON-BINDING DOMAIN-CONTAINING PROTEIN"/>
    <property type="match status" value="1"/>
</dbReference>